<reference evidence="3 4" key="1">
    <citation type="submission" date="2019-10" db="EMBL/GenBank/DDBJ databases">
        <title>Taxonomy of Antarctic Massilia spp.: description of Massilia rubra sp. nov., Massilia aquatica sp. nov., Massilia mucilaginosa sp. nov., Massilia frigida sp. nov. isolated from streams, lakes and regoliths.</title>
        <authorList>
            <person name="Holochova P."/>
            <person name="Sedlacek I."/>
            <person name="Kralova S."/>
            <person name="Maslanova I."/>
            <person name="Busse H.-J."/>
            <person name="Stankova E."/>
            <person name="Vrbovska V."/>
            <person name="Kovarovic V."/>
            <person name="Bartak M."/>
            <person name="Svec P."/>
            <person name="Pantucek R."/>
        </authorList>
    </citation>
    <scope>NUCLEOTIDE SEQUENCE [LARGE SCALE GENOMIC DNA]</scope>
    <source>
        <strain evidence="3 4">CCM 8733</strain>
    </source>
</reference>
<proteinExistence type="predicted"/>
<dbReference type="EMBL" id="WHJH01000038">
    <property type="protein sequence ID" value="NHZ92043.1"/>
    <property type="molecule type" value="Genomic_DNA"/>
</dbReference>
<protein>
    <recommendedName>
        <fullName evidence="5">Secreted protein</fullName>
    </recommendedName>
</protein>
<feature type="chain" id="PRO_5047386180" description="Secreted protein" evidence="2">
    <location>
        <begin position="25"/>
        <end position="267"/>
    </location>
</feature>
<keyword evidence="4" id="KW-1185">Reference proteome</keyword>
<dbReference type="Proteomes" id="UP000609726">
    <property type="component" value="Unassembled WGS sequence"/>
</dbReference>
<evidence type="ECO:0000313" key="4">
    <source>
        <dbReference type="Proteomes" id="UP000609726"/>
    </source>
</evidence>
<dbReference type="RefSeq" id="WP_166880612.1">
    <property type="nucleotide sequence ID" value="NZ_WHJH01000038.1"/>
</dbReference>
<evidence type="ECO:0000256" key="2">
    <source>
        <dbReference type="SAM" id="SignalP"/>
    </source>
</evidence>
<feature type="region of interest" description="Disordered" evidence="1">
    <location>
        <begin position="236"/>
        <end position="267"/>
    </location>
</feature>
<evidence type="ECO:0008006" key="5">
    <source>
        <dbReference type="Google" id="ProtNLM"/>
    </source>
</evidence>
<feature type="compositionally biased region" description="Basic and acidic residues" evidence="1">
    <location>
        <begin position="247"/>
        <end position="256"/>
    </location>
</feature>
<evidence type="ECO:0000313" key="3">
    <source>
        <dbReference type="EMBL" id="NHZ92043.1"/>
    </source>
</evidence>
<organism evidence="3 4">
    <name type="scientific">Massilia mucilaginosa</name>
    <dbReference type="NCBI Taxonomy" id="2609282"/>
    <lineage>
        <taxon>Bacteria</taxon>
        <taxon>Pseudomonadati</taxon>
        <taxon>Pseudomonadota</taxon>
        <taxon>Betaproteobacteria</taxon>
        <taxon>Burkholderiales</taxon>
        <taxon>Oxalobacteraceae</taxon>
        <taxon>Telluria group</taxon>
        <taxon>Massilia</taxon>
    </lineage>
</organism>
<feature type="signal peptide" evidence="2">
    <location>
        <begin position="1"/>
        <end position="24"/>
    </location>
</feature>
<sequence>MGYRRFLHTLPFWLALALSGTASAVERTETVECDLPDGSAFVLQARHDWAPLAVFTRHGSSRTDQHRFKVAYRARAAQKLVDTGETLEYKPLDQGRHLENLCARLGLYEGQPGTGSSLRLPGEQRFWDTAPPSMSDPDKIEQGRVEAALTQRGLAVLGKTRVLVLRQGTLVREVPLFATAAPACAEGDGDGEACPVSAVLRSTSSDRGDTWQAASIETAPYFFKTGLALMRQAGVARPSARSLSNYRNRDANDPRPPEQPCPKKCTE</sequence>
<keyword evidence="2" id="KW-0732">Signal</keyword>
<gene>
    <name evidence="3" type="ORF">F2P45_23990</name>
</gene>
<evidence type="ECO:0000256" key="1">
    <source>
        <dbReference type="SAM" id="MobiDB-lite"/>
    </source>
</evidence>
<name>A0ABX0NYG9_9BURK</name>
<accession>A0ABX0NYG9</accession>
<comment type="caution">
    <text evidence="3">The sequence shown here is derived from an EMBL/GenBank/DDBJ whole genome shotgun (WGS) entry which is preliminary data.</text>
</comment>